<dbReference type="RefSeq" id="WP_133739843.1">
    <property type="nucleotide sequence ID" value="NZ_SNYN01000001.1"/>
</dbReference>
<feature type="transmembrane region" description="Helical" evidence="5">
    <location>
        <begin position="440"/>
        <end position="464"/>
    </location>
</feature>
<feature type="transmembrane region" description="Helical" evidence="5">
    <location>
        <begin position="391"/>
        <end position="420"/>
    </location>
</feature>
<evidence type="ECO:0000313" key="7">
    <source>
        <dbReference type="EMBL" id="TDQ55303.1"/>
    </source>
</evidence>
<keyword evidence="5" id="KW-1133">Transmembrane helix</keyword>
<dbReference type="OrthoDB" id="2676521at2"/>
<feature type="region of interest" description="Disordered" evidence="4">
    <location>
        <begin position="80"/>
        <end position="139"/>
    </location>
</feature>
<keyword evidence="8" id="KW-1185">Reference proteome</keyword>
<dbReference type="Pfam" id="PF00535">
    <property type="entry name" value="Glycos_transf_2"/>
    <property type="match status" value="1"/>
</dbReference>
<dbReference type="EMBL" id="SNYN01000001">
    <property type="protein sequence ID" value="TDQ55303.1"/>
    <property type="molecule type" value="Genomic_DNA"/>
</dbReference>
<dbReference type="InterPro" id="IPR029044">
    <property type="entry name" value="Nucleotide-diphossugar_trans"/>
</dbReference>
<keyword evidence="5" id="KW-0472">Membrane</keyword>
<protein>
    <submittedName>
        <fullName evidence="7">Cellulose synthase/poly-beta-1,6-N-acetylglucosamine synthase-like glycosyltransferase</fullName>
    </submittedName>
</protein>
<dbReference type="PANTHER" id="PTHR43630:SF1">
    <property type="entry name" value="POLY-BETA-1,6-N-ACETYL-D-GLUCOSAMINE SYNTHASE"/>
    <property type="match status" value="1"/>
</dbReference>
<evidence type="ECO:0000259" key="6">
    <source>
        <dbReference type="Pfam" id="PF00535"/>
    </source>
</evidence>
<proteinExistence type="inferred from homology"/>
<dbReference type="PANTHER" id="PTHR43630">
    <property type="entry name" value="POLY-BETA-1,6-N-ACETYL-D-GLUCOSAMINE SYNTHASE"/>
    <property type="match status" value="1"/>
</dbReference>
<organism evidence="7 8">
    <name type="scientific">Actinorugispora endophytica</name>
    <dbReference type="NCBI Taxonomy" id="1605990"/>
    <lineage>
        <taxon>Bacteria</taxon>
        <taxon>Bacillati</taxon>
        <taxon>Actinomycetota</taxon>
        <taxon>Actinomycetes</taxon>
        <taxon>Streptosporangiales</taxon>
        <taxon>Nocardiopsidaceae</taxon>
        <taxon>Actinorugispora</taxon>
    </lineage>
</organism>
<keyword evidence="3 7" id="KW-0808">Transferase</keyword>
<dbReference type="CDD" id="cd06423">
    <property type="entry name" value="CESA_like"/>
    <property type="match status" value="1"/>
</dbReference>
<name>A0A4R6V518_9ACTN</name>
<dbReference type="AlphaFoldDB" id="A0A4R6V518"/>
<gene>
    <name evidence="7" type="ORF">EV190_101628</name>
</gene>
<comment type="caution">
    <text evidence="7">The sequence shown here is derived from an EMBL/GenBank/DDBJ whole genome shotgun (WGS) entry which is preliminary data.</text>
</comment>
<dbReference type="GO" id="GO:0016757">
    <property type="term" value="F:glycosyltransferase activity"/>
    <property type="evidence" value="ECO:0007669"/>
    <property type="project" value="UniProtKB-KW"/>
</dbReference>
<reference evidence="7 8" key="1">
    <citation type="submission" date="2019-03" db="EMBL/GenBank/DDBJ databases">
        <title>Genomic Encyclopedia of Type Strains, Phase IV (KMG-IV): sequencing the most valuable type-strain genomes for metagenomic binning, comparative biology and taxonomic classification.</title>
        <authorList>
            <person name="Goeker M."/>
        </authorList>
    </citation>
    <scope>NUCLEOTIDE SEQUENCE [LARGE SCALE GENOMIC DNA]</scope>
    <source>
        <strain evidence="7 8">DSM 46770</strain>
    </source>
</reference>
<evidence type="ECO:0000256" key="4">
    <source>
        <dbReference type="SAM" id="MobiDB-lite"/>
    </source>
</evidence>
<keyword evidence="2" id="KW-0328">Glycosyltransferase</keyword>
<evidence type="ECO:0000256" key="3">
    <source>
        <dbReference type="ARBA" id="ARBA00022679"/>
    </source>
</evidence>
<keyword evidence="5" id="KW-0812">Transmembrane</keyword>
<feature type="transmembrane region" description="Helical" evidence="5">
    <location>
        <begin position="7"/>
        <end position="32"/>
    </location>
</feature>
<feature type="domain" description="Glycosyltransferase 2-like" evidence="6">
    <location>
        <begin position="150"/>
        <end position="316"/>
    </location>
</feature>
<dbReference type="Proteomes" id="UP000295281">
    <property type="component" value="Unassembled WGS sequence"/>
</dbReference>
<evidence type="ECO:0000256" key="2">
    <source>
        <dbReference type="ARBA" id="ARBA00022676"/>
    </source>
</evidence>
<accession>A0A4R6V518</accession>
<dbReference type="InterPro" id="IPR001173">
    <property type="entry name" value="Glyco_trans_2-like"/>
</dbReference>
<comment type="similarity">
    <text evidence="1">Belongs to the glycosyltransferase 2 family.</text>
</comment>
<dbReference type="Gene3D" id="3.90.550.10">
    <property type="entry name" value="Spore Coat Polysaccharide Biosynthesis Protein SpsA, Chain A"/>
    <property type="match status" value="1"/>
</dbReference>
<evidence type="ECO:0000313" key="8">
    <source>
        <dbReference type="Proteomes" id="UP000295281"/>
    </source>
</evidence>
<evidence type="ECO:0000256" key="1">
    <source>
        <dbReference type="ARBA" id="ARBA00006739"/>
    </source>
</evidence>
<evidence type="ECO:0000256" key="5">
    <source>
        <dbReference type="SAM" id="Phobius"/>
    </source>
</evidence>
<feature type="transmembrane region" description="Helical" evidence="5">
    <location>
        <begin position="44"/>
        <end position="65"/>
    </location>
</feature>
<dbReference type="SUPFAM" id="SSF53448">
    <property type="entry name" value="Nucleotide-diphospho-sugar transferases"/>
    <property type="match status" value="1"/>
</dbReference>
<sequence length="520" mass="57767">MRTARFIGSWLAGLVSLSAAVLLFVLWLRFVIGTAGDGTPLPLLLLIGFGINLLVWSLVGVLRLADQAVHKVMRREPATIVRRRNAPRPAGSVPRHQKQRVLVASRGGDGGDGDRPAPGGGPPGPDTGTGPGTVRAPENATDPETISLAVIIPAHNEEVVIDGAIRSALRLFNRWDIYVVSDSSRDATADIAAQTGVNILELLTNLGKAGAIEAVIQEFDLIENYDGVAILDADTELDENYVEGVRRQFKDATVAAVAGFVVAEWKPQQRTVMGRLISAYRDRLYWLLQYLLRFGQTWRFTSVSFIVPGFASTYRTSVLQHLEINPKGLVIEDFNMTFEVHHKRLGRISMEPDTKAYSQDPFTLRDYRSQVKRWTLGFWQTVRRHGVWPSLFWFALFFYILEVVLVSVLLIITALIGVFVLPPTLIGDAVLGVGWYAEGYTAVSAVLPLSTVAVGLFVPDYMLTCIIAMIRRRPSYLFYGLFFLPMRLLDSYLTLRTIPQAWTAKSDGRWKSPERAALKP</sequence>